<reference evidence="2" key="1">
    <citation type="submission" date="2013-07" db="EMBL/GenBank/DDBJ databases">
        <title>The Genome Sequence of Cryptococcus bestiolae CBS10118.</title>
        <authorList>
            <consortium name="The Broad Institute Genome Sequencing Platform"/>
            <person name="Cuomo C."/>
            <person name="Litvintseva A."/>
            <person name="Chen Y."/>
            <person name="Heitman J."/>
            <person name="Sun S."/>
            <person name="Springer D."/>
            <person name="Dromer F."/>
            <person name="Young S.K."/>
            <person name="Zeng Q."/>
            <person name="Gargeya S."/>
            <person name="Fitzgerald M."/>
            <person name="Abouelleil A."/>
            <person name="Alvarado L."/>
            <person name="Berlin A.M."/>
            <person name="Chapman S.B."/>
            <person name="Dewar J."/>
            <person name="Goldberg J."/>
            <person name="Griggs A."/>
            <person name="Gujja S."/>
            <person name="Hansen M."/>
            <person name="Howarth C."/>
            <person name="Imamovic A."/>
            <person name="Larimer J."/>
            <person name="McCowan C."/>
            <person name="Murphy C."/>
            <person name="Pearson M."/>
            <person name="Priest M."/>
            <person name="Roberts A."/>
            <person name="Saif S."/>
            <person name="Shea T."/>
            <person name="Sykes S."/>
            <person name="Wortman J."/>
            <person name="Nusbaum C."/>
            <person name="Birren B."/>
        </authorList>
    </citation>
    <scope>NUCLEOTIDE SEQUENCE [LARGE SCALE GENOMIC DNA]</scope>
    <source>
        <strain evidence="2">CBS 10118</strain>
    </source>
</reference>
<protein>
    <submittedName>
        <fullName evidence="2">Uncharacterized protein</fullName>
    </submittedName>
</protein>
<keyword evidence="1" id="KW-0812">Transmembrane</keyword>
<gene>
    <name evidence="2" type="ORF">I302_08792</name>
    <name evidence="3" type="ORF">I302_105511</name>
</gene>
<dbReference type="EMBL" id="CP144543">
    <property type="protein sequence ID" value="WVW83490.1"/>
    <property type="molecule type" value="Genomic_DNA"/>
</dbReference>
<keyword evidence="4" id="KW-1185">Reference proteome</keyword>
<dbReference type="OrthoDB" id="2563896at2759"/>
<dbReference type="EMBL" id="KI894026">
    <property type="protein sequence ID" value="OCF22011.1"/>
    <property type="molecule type" value="Genomic_DNA"/>
</dbReference>
<name>A0A1B9FTC0_9TREE</name>
<organism evidence="2">
    <name type="scientific">Kwoniella bestiolae CBS 10118</name>
    <dbReference type="NCBI Taxonomy" id="1296100"/>
    <lineage>
        <taxon>Eukaryota</taxon>
        <taxon>Fungi</taxon>
        <taxon>Dikarya</taxon>
        <taxon>Basidiomycota</taxon>
        <taxon>Agaricomycotina</taxon>
        <taxon>Tremellomycetes</taxon>
        <taxon>Tremellales</taxon>
        <taxon>Cryptococcaceae</taxon>
        <taxon>Kwoniella</taxon>
    </lineage>
</organism>
<accession>A0A1B9FTC0</accession>
<evidence type="ECO:0000256" key="1">
    <source>
        <dbReference type="SAM" id="Phobius"/>
    </source>
</evidence>
<dbReference type="Proteomes" id="UP000092730">
    <property type="component" value="Chromosome 3"/>
</dbReference>
<dbReference type="VEuPathDB" id="FungiDB:I302_08792"/>
<reference evidence="3" key="4">
    <citation type="submission" date="2024-02" db="EMBL/GenBank/DDBJ databases">
        <title>Comparative genomics of Cryptococcus and Kwoniella reveals pathogenesis evolution and contrasting modes of karyotype evolution via chromosome fusion or intercentromeric recombination.</title>
        <authorList>
            <person name="Coelho M.A."/>
            <person name="David-Palma M."/>
            <person name="Shea T."/>
            <person name="Bowers K."/>
            <person name="McGinley-Smith S."/>
            <person name="Mohammad A.W."/>
            <person name="Gnirke A."/>
            <person name="Yurkov A.M."/>
            <person name="Nowrousian M."/>
            <person name="Sun S."/>
            <person name="Cuomo C.A."/>
            <person name="Heitman J."/>
        </authorList>
    </citation>
    <scope>NUCLEOTIDE SEQUENCE</scope>
    <source>
        <strain evidence="3">CBS 10118</strain>
    </source>
</reference>
<reference evidence="2" key="3">
    <citation type="submission" date="2014-01" db="EMBL/GenBank/DDBJ databases">
        <title>Evolution of pathogenesis and genome organization in the Tremellales.</title>
        <authorList>
            <person name="Cuomo C."/>
            <person name="Litvintseva A."/>
            <person name="Heitman J."/>
            <person name="Chen Y."/>
            <person name="Sun S."/>
            <person name="Springer D."/>
            <person name="Dromer F."/>
            <person name="Young S."/>
            <person name="Zeng Q."/>
            <person name="Chapman S."/>
            <person name="Gujja S."/>
            <person name="Saif S."/>
            <person name="Birren B."/>
        </authorList>
    </citation>
    <scope>NUCLEOTIDE SEQUENCE</scope>
    <source>
        <strain evidence="2">CBS 10118</strain>
    </source>
</reference>
<evidence type="ECO:0000313" key="3">
    <source>
        <dbReference type="EMBL" id="WVW83490.1"/>
    </source>
</evidence>
<evidence type="ECO:0000313" key="2">
    <source>
        <dbReference type="EMBL" id="OCF22011.1"/>
    </source>
</evidence>
<dbReference type="GeneID" id="30213191"/>
<dbReference type="RefSeq" id="XP_019043081.1">
    <property type="nucleotide sequence ID" value="XM_019195368.1"/>
</dbReference>
<dbReference type="KEGG" id="kbi:30213191"/>
<evidence type="ECO:0000313" key="4">
    <source>
        <dbReference type="Proteomes" id="UP000092730"/>
    </source>
</evidence>
<keyword evidence="1" id="KW-1133">Transmembrane helix</keyword>
<dbReference type="AlphaFoldDB" id="A0A1B9FTC0"/>
<proteinExistence type="predicted"/>
<keyword evidence="1" id="KW-0472">Membrane</keyword>
<reference evidence="3" key="2">
    <citation type="submission" date="2013-07" db="EMBL/GenBank/DDBJ databases">
        <authorList>
            <consortium name="The Broad Institute Genome Sequencing Platform"/>
            <person name="Cuomo C."/>
            <person name="Litvintseva A."/>
            <person name="Chen Y."/>
            <person name="Heitman J."/>
            <person name="Sun S."/>
            <person name="Springer D."/>
            <person name="Dromer F."/>
            <person name="Young S.K."/>
            <person name="Zeng Q."/>
            <person name="Gargeya S."/>
            <person name="Fitzgerald M."/>
            <person name="Abouelleil A."/>
            <person name="Alvarado L."/>
            <person name="Berlin A.M."/>
            <person name="Chapman S.B."/>
            <person name="Dewar J."/>
            <person name="Goldberg J."/>
            <person name="Griggs A."/>
            <person name="Gujja S."/>
            <person name="Hansen M."/>
            <person name="Howarth C."/>
            <person name="Imamovic A."/>
            <person name="Larimer J."/>
            <person name="McCowan C."/>
            <person name="Murphy C."/>
            <person name="Pearson M."/>
            <person name="Priest M."/>
            <person name="Roberts A."/>
            <person name="Saif S."/>
            <person name="Shea T."/>
            <person name="Sykes S."/>
            <person name="Wortman J."/>
            <person name="Nusbaum C."/>
            <person name="Birren B."/>
        </authorList>
    </citation>
    <scope>NUCLEOTIDE SEQUENCE</scope>
    <source>
        <strain evidence="3">CBS 10118</strain>
    </source>
</reference>
<feature type="transmembrane region" description="Helical" evidence="1">
    <location>
        <begin position="35"/>
        <end position="55"/>
    </location>
</feature>
<sequence>MTDEEEDNFDFNRKSITHSTSTSHFLIMISRSQSLFLLLVILTLIFIISLSPVNAQPTGLLRRRTASNTLPPTSVQLKQVTRSKLVERAKRKATRTAKRQAAPSCGASENLQRFTDALGGIAAPPVYGCSGSWMTNGQRYNFEIEALDASCYAQMQACQLAANQGGNKGDMTVSACEGQQVQACLRLASETAS</sequence>